<comment type="caution">
    <text evidence="1">The sequence shown here is derived from an EMBL/GenBank/DDBJ whole genome shotgun (WGS) entry which is preliminary data.</text>
</comment>
<dbReference type="AlphaFoldDB" id="A0A2N5SNM8"/>
<dbReference type="EMBL" id="PGCJ01000912">
    <property type="protein sequence ID" value="PLW14801.1"/>
    <property type="molecule type" value="Genomic_DNA"/>
</dbReference>
<dbReference type="Proteomes" id="UP000235388">
    <property type="component" value="Unassembled WGS sequence"/>
</dbReference>
<name>A0A2N5SNM8_9BASI</name>
<accession>A0A2N5SNM8</accession>
<keyword evidence="2" id="KW-1185">Reference proteome</keyword>
<evidence type="ECO:0000313" key="2">
    <source>
        <dbReference type="Proteomes" id="UP000235388"/>
    </source>
</evidence>
<reference evidence="1 2" key="1">
    <citation type="submission" date="2017-11" db="EMBL/GenBank/DDBJ databases">
        <title>De novo assembly and phasing of dikaryotic genomes from two isolates of Puccinia coronata f. sp. avenae, the causal agent of oat crown rust.</title>
        <authorList>
            <person name="Miller M.E."/>
            <person name="Zhang Y."/>
            <person name="Omidvar V."/>
            <person name="Sperschneider J."/>
            <person name="Schwessinger B."/>
            <person name="Raley C."/>
            <person name="Palmer J.M."/>
            <person name="Garnica D."/>
            <person name="Upadhyaya N."/>
            <person name="Rathjen J."/>
            <person name="Taylor J.M."/>
            <person name="Park R.F."/>
            <person name="Dodds P.N."/>
            <person name="Hirsch C.D."/>
            <person name="Kianian S.F."/>
            <person name="Figueroa M."/>
        </authorList>
    </citation>
    <scope>NUCLEOTIDE SEQUENCE [LARGE SCALE GENOMIC DNA]</scope>
    <source>
        <strain evidence="1">12NC29</strain>
    </source>
</reference>
<sequence length="55" mass="6275">MAWFGLKWATPAIEANYHAHSGPKLIFKELCLPTFDNPHHLLSYQHIPTVGRYVG</sequence>
<gene>
    <name evidence="1" type="ORF">PCANC_18890</name>
</gene>
<proteinExistence type="predicted"/>
<evidence type="ECO:0000313" key="1">
    <source>
        <dbReference type="EMBL" id="PLW14801.1"/>
    </source>
</evidence>
<protein>
    <submittedName>
        <fullName evidence="1">Uncharacterized protein</fullName>
    </submittedName>
</protein>
<organism evidence="1 2">
    <name type="scientific">Puccinia coronata f. sp. avenae</name>
    <dbReference type="NCBI Taxonomy" id="200324"/>
    <lineage>
        <taxon>Eukaryota</taxon>
        <taxon>Fungi</taxon>
        <taxon>Dikarya</taxon>
        <taxon>Basidiomycota</taxon>
        <taxon>Pucciniomycotina</taxon>
        <taxon>Pucciniomycetes</taxon>
        <taxon>Pucciniales</taxon>
        <taxon>Pucciniaceae</taxon>
        <taxon>Puccinia</taxon>
    </lineage>
</organism>